<dbReference type="Proteomes" id="UP000295382">
    <property type="component" value="Unassembled WGS sequence"/>
</dbReference>
<dbReference type="OrthoDB" id="9156573at2"/>
<name>A0A4R3HU44_PAULE</name>
<gene>
    <name evidence="2" type="ORF">EDC30_10866</name>
</gene>
<feature type="compositionally biased region" description="Basic and acidic residues" evidence="1">
    <location>
        <begin position="1"/>
        <end position="10"/>
    </location>
</feature>
<dbReference type="AlphaFoldDB" id="A0A4R3HU44"/>
<feature type="compositionally biased region" description="Basic and acidic residues" evidence="1">
    <location>
        <begin position="27"/>
        <end position="46"/>
    </location>
</feature>
<evidence type="ECO:0000256" key="1">
    <source>
        <dbReference type="SAM" id="MobiDB-lite"/>
    </source>
</evidence>
<sequence length="118" mass="13397">MAPKYEHFMDEADIGSGEKTPAEIDDLEKTKHLRKEQEQARQEARPMDGALLHQVVEEQQYINQHESHTPHSVMDPPATDAETPANRDIEEVSGFSPIPSEKSDDKSRSSRSQSRQSR</sequence>
<protein>
    <submittedName>
        <fullName evidence="2">Uncharacterized protein</fullName>
    </submittedName>
</protein>
<proteinExistence type="predicted"/>
<dbReference type="RefSeq" id="WP_132259269.1">
    <property type="nucleotide sequence ID" value="NZ_SLZQ01000008.1"/>
</dbReference>
<organism evidence="2 3">
    <name type="scientific">Paucimonas lemoignei</name>
    <name type="common">Pseudomonas lemoignei</name>
    <dbReference type="NCBI Taxonomy" id="29443"/>
    <lineage>
        <taxon>Bacteria</taxon>
        <taxon>Pseudomonadati</taxon>
        <taxon>Pseudomonadota</taxon>
        <taxon>Betaproteobacteria</taxon>
        <taxon>Burkholderiales</taxon>
        <taxon>Burkholderiaceae</taxon>
        <taxon>Paucimonas</taxon>
    </lineage>
</organism>
<keyword evidence="3" id="KW-1185">Reference proteome</keyword>
<evidence type="ECO:0000313" key="3">
    <source>
        <dbReference type="Proteomes" id="UP000295382"/>
    </source>
</evidence>
<feature type="region of interest" description="Disordered" evidence="1">
    <location>
        <begin position="1"/>
        <end position="118"/>
    </location>
</feature>
<accession>A0A4R3HU44</accession>
<reference evidence="2 3" key="1">
    <citation type="submission" date="2019-03" db="EMBL/GenBank/DDBJ databases">
        <title>Genomic Encyclopedia of Type Strains, Phase IV (KMG-IV): sequencing the most valuable type-strain genomes for metagenomic binning, comparative biology and taxonomic classification.</title>
        <authorList>
            <person name="Goeker M."/>
        </authorList>
    </citation>
    <scope>NUCLEOTIDE SEQUENCE [LARGE SCALE GENOMIC DNA]</scope>
    <source>
        <strain evidence="2 3">DSM 7445</strain>
    </source>
</reference>
<comment type="caution">
    <text evidence="2">The sequence shown here is derived from an EMBL/GenBank/DDBJ whole genome shotgun (WGS) entry which is preliminary data.</text>
</comment>
<dbReference type="EMBL" id="SLZQ01000008">
    <property type="protein sequence ID" value="TCS36003.1"/>
    <property type="molecule type" value="Genomic_DNA"/>
</dbReference>
<evidence type="ECO:0000313" key="2">
    <source>
        <dbReference type="EMBL" id="TCS36003.1"/>
    </source>
</evidence>